<evidence type="ECO:0000259" key="5">
    <source>
        <dbReference type="PROSITE" id="PS50893"/>
    </source>
</evidence>
<evidence type="ECO:0000256" key="1">
    <source>
        <dbReference type="ARBA" id="ARBA00005417"/>
    </source>
</evidence>
<dbReference type="Gene3D" id="3.40.50.300">
    <property type="entry name" value="P-loop containing nucleotide triphosphate hydrolases"/>
    <property type="match status" value="1"/>
</dbReference>
<keyword evidence="2" id="KW-0813">Transport</keyword>
<dbReference type="InterPro" id="IPR003593">
    <property type="entry name" value="AAA+_ATPase"/>
</dbReference>
<evidence type="ECO:0000313" key="7">
    <source>
        <dbReference type="Proteomes" id="UP000808337"/>
    </source>
</evidence>
<dbReference type="PANTHER" id="PTHR43335">
    <property type="entry name" value="ABC TRANSPORTER, ATP-BINDING PROTEIN"/>
    <property type="match status" value="1"/>
</dbReference>
<comment type="similarity">
    <text evidence="1">Belongs to the ABC transporter superfamily.</text>
</comment>
<evidence type="ECO:0000313" key="6">
    <source>
        <dbReference type="EMBL" id="MBK9984883.1"/>
    </source>
</evidence>
<dbReference type="SUPFAM" id="SSF52540">
    <property type="entry name" value="P-loop containing nucleoside triphosphate hydrolases"/>
    <property type="match status" value="1"/>
</dbReference>
<dbReference type="GO" id="GO:0016887">
    <property type="term" value="F:ATP hydrolysis activity"/>
    <property type="evidence" value="ECO:0007669"/>
    <property type="project" value="InterPro"/>
</dbReference>
<dbReference type="InterPro" id="IPR027417">
    <property type="entry name" value="P-loop_NTPase"/>
</dbReference>
<dbReference type="PROSITE" id="PS00211">
    <property type="entry name" value="ABC_TRANSPORTER_1"/>
    <property type="match status" value="1"/>
</dbReference>
<protein>
    <submittedName>
        <fullName evidence="6">ABC transporter ATP-binding protein</fullName>
    </submittedName>
</protein>
<proteinExistence type="inferred from homology"/>
<accession>A0A9D7XUI0</accession>
<sequence>MSDIILQTNQLSKRFSKRILAVDALDLTISRNQIFGILGPNGSGKTTTLGMVLGVVSITNGTYSWFEKGDDFSLRKRIGAILEQPNFYPFLSASQNLIVHSRIKDIRNPDTEGLLKLVNLYERRNDPFKTYSLGMKQRLAIASALLADPEVLIFDEPTNGLDPQGIAEIRKLILDIRDMNKTIILASHLLDEVQKVCSHFAVLQRGKKIYSGSVADALQQTNTVLISADAHQPLWESIQSCPGITSSENGPDVIKVNIADGWSAASLNKYLVDKNISVNYIQQKKSSLEEKFLDLLRQNDNSQNQPVNIKR</sequence>
<keyword evidence="3" id="KW-0547">Nucleotide-binding</keyword>
<feature type="domain" description="ABC transporter" evidence="5">
    <location>
        <begin position="6"/>
        <end position="230"/>
    </location>
</feature>
<dbReference type="AlphaFoldDB" id="A0A9D7XUI0"/>
<name>A0A9D7XUI0_9BACT</name>
<evidence type="ECO:0000256" key="4">
    <source>
        <dbReference type="ARBA" id="ARBA00022840"/>
    </source>
</evidence>
<dbReference type="Pfam" id="PF00005">
    <property type="entry name" value="ABC_tran"/>
    <property type="match status" value="1"/>
</dbReference>
<dbReference type="GO" id="GO:0005524">
    <property type="term" value="F:ATP binding"/>
    <property type="evidence" value="ECO:0007669"/>
    <property type="project" value="UniProtKB-KW"/>
</dbReference>
<dbReference type="EMBL" id="JADKGY010000032">
    <property type="protein sequence ID" value="MBK9984883.1"/>
    <property type="molecule type" value="Genomic_DNA"/>
</dbReference>
<dbReference type="SMART" id="SM00382">
    <property type="entry name" value="AAA"/>
    <property type="match status" value="1"/>
</dbReference>
<keyword evidence="4 6" id="KW-0067">ATP-binding</keyword>
<dbReference type="PANTHER" id="PTHR43335:SF2">
    <property type="entry name" value="ABC TRANSPORTER, ATP-BINDING PROTEIN"/>
    <property type="match status" value="1"/>
</dbReference>
<dbReference type="InterPro" id="IPR017871">
    <property type="entry name" value="ABC_transporter-like_CS"/>
</dbReference>
<gene>
    <name evidence="6" type="ORF">IPP15_21395</name>
</gene>
<dbReference type="InterPro" id="IPR003439">
    <property type="entry name" value="ABC_transporter-like_ATP-bd"/>
</dbReference>
<dbReference type="Proteomes" id="UP000808337">
    <property type="component" value="Unassembled WGS sequence"/>
</dbReference>
<comment type="caution">
    <text evidence="6">The sequence shown here is derived from an EMBL/GenBank/DDBJ whole genome shotgun (WGS) entry which is preliminary data.</text>
</comment>
<dbReference type="PROSITE" id="PS50893">
    <property type="entry name" value="ABC_TRANSPORTER_2"/>
    <property type="match status" value="1"/>
</dbReference>
<organism evidence="6 7">
    <name type="scientific">Candidatus Opimibacter skivensis</name>
    <dbReference type="NCBI Taxonomy" id="2982028"/>
    <lineage>
        <taxon>Bacteria</taxon>
        <taxon>Pseudomonadati</taxon>
        <taxon>Bacteroidota</taxon>
        <taxon>Saprospiria</taxon>
        <taxon>Saprospirales</taxon>
        <taxon>Saprospiraceae</taxon>
        <taxon>Candidatus Opimibacter</taxon>
    </lineage>
</organism>
<reference evidence="6 7" key="1">
    <citation type="submission" date="2020-10" db="EMBL/GenBank/DDBJ databases">
        <title>Connecting structure to function with the recovery of over 1000 high-quality activated sludge metagenome-assembled genomes encoding full-length rRNA genes using long-read sequencing.</title>
        <authorList>
            <person name="Singleton C.M."/>
            <person name="Petriglieri F."/>
            <person name="Kristensen J.M."/>
            <person name="Kirkegaard R.H."/>
            <person name="Michaelsen T.Y."/>
            <person name="Andersen M.H."/>
            <person name="Karst S.M."/>
            <person name="Dueholm M.S."/>
            <person name="Nielsen P.H."/>
            <person name="Albertsen M."/>
        </authorList>
    </citation>
    <scope>NUCLEOTIDE SEQUENCE [LARGE SCALE GENOMIC DNA]</scope>
    <source>
        <strain evidence="6">Ribe_18-Q3-R11-54_MAXAC.273</strain>
    </source>
</reference>
<evidence type="ECO:0000256" key="3">
    <source>
        <dbReference type="ARBA" id="ARBA00022741"/>
    </source>
</evidence>
<evidence type="ECO:0000256" key="2">
    <source>
        <dbReference type="ARBA" id="ARBA00022448"/>
    </source>
</evidence>